<keyword evidence="3" id="KW-0677">Repeat</keyword>
<name>A0AAE0VLS3_9BIVA</name>
<comment type="subcellular location">
    <subcellularLocation>
        <location evidence="1">Cell envelope</location>
    </subcellularLocation>
</comment>
<feature type="domain" description="BIG2" evidence="4">
    <location>
        <begin position="719"/>
        <end position="791"/>
    </location>
</feature>
<reference evidence="5" key="3">
    <citation type="submission" date="2023-05" db="EMBL/GenBank/DDBJ databases">
        <authorList>
            <person name="Smith C.H."/>
        </authorList>
    </citation>
    <scope>NUCLEOTIDE SEQUENCE</scope>
    <source>
        <strain evidence="5">CHS0354</strain>
        <tissue evidence="5">Mantle</tissue>
    </source>
</reference>
<dbReference type="InterPro" id="IPR025875">
    <property type="entry name" value="Leu-rich_rpt_4"/>
</dbReference>
<dbReference type="Gene3D" id="2.60.40.4270">
    <property type="entry name" value="Listeria-Bacteroides repeat domain"/>
    <property type="match status" value="9"/>
</dbReference>
<organism evidence="5 6">
    <name type="scientific">Potamilus streckersoni</name>
    <dbReference type="NCBI Taxonomy" id="2493646"/>
    <lineage>
        <taxon>Eukaryota</taxon>
        <taxon>Metazoa</taxon>
        <taxon>Spiralia</taxon>
        <taxon>Lophotrochozoa</taxon>
        <taxon>Mollusca</taxon>
        <taxon>Bivalvia</taxon>
        <taxon>Autobranchia</taxon>
        <taxon>Heteroconchia</taxon>
        <taxon>Palaeoheterodonta</taxon>
        <taxon>Unionida</taxon>
        <taxon>Unionoidea</taxon>
        <taxon>Unionidae</taxon>
        <taxon>Ambleminae</taxon>
        <taxon>Lampsilini</taxon>
        <taxon>Potamilus</taxon>
    </lineage>
</organism>
<evidence type="ECO:0000259" key="4">
    <source>
        <dbReference type="SMART" id="SM00635"/>
    </source>
</evidence>
<evidence type="ECO:0000256" key="2">
    <source>
        <dbReference type="ARBA" id="ARBA00022614"/>
    </source>
</evidence>
<dbReference type="Pfam" id="PF09479">
    <property type="entry name" value="Flg_new"/>
    <property type="match status" value="9"/>
</dbReference>
<dbReference type="Gene3D" id="3.80.10.10">
    <property type="entry name" value="Ribonuclease Inhibitor"/>
    <property type="match status" value="1"/>
</dbReference>
<sequence>MKTTKLFGKTGTENGQSKRYLTPFLVPLLFLSVFASGCEEPTLTNLVTVKFITDGGSSIPDQTINIGETVMMPENPKKVTVTFNTNGGSAIDDQTIVSGEKAVMPINPTKSGYTFAGWYKDATLINVFNFATETITEHVTLYAKWNKNSFNQVTVTFNTNGGSAIDDQTIVSGEKAVMPINPTSSGYTFAGWYRDATLTNAFDFNTPITANITLYAKWKQNPFNQVTVTFNTNGGSAIISQIITIGGKAVMPSNPTKSGYTFAGWYRDATLINAFDFNTPITAHITLYAKWTQNPPNQFTVTFNTNGGNAIVDQTITSGEKATAPSNPTRSGYTFVGWYRDVTLTNAFDFNTPITAHITLYAKWTINTYTVTFNSNSGSFVPNVTVNHGEKATKPADPTLANYTFVGWYRDATLTNVFDFNTPITANITLYAKWTINTYTVTFNSNSGSFVPNVTVNHGEKATKPADPTLANYTFAGWYRDATLINAFDFKTPITAHITLYAKWTINTYTVTFNSNSGSFVPNVTVNHGEKATKPADPTLANYTFVGWYRDATLTNVFDFKTPITANITLYAKWTINTYTVTFNSNSGSFVPNVTVNHGEKATKPADPTLANYTFVGWYRDATLTNVFDFNTPITANITLYAKWTINTYTVTFNSNGGNAIVDQIITSGGKAVKPSNPTLANYIFAGWYRDVTLTNVFDFNTPITAHITLYARWTTLLVILDKTTHTTLLGKTTQMKATILPENAPQGLTWTSSNTAVATVSATGLITPVSAGTVNIIATSTAENSESATVAVTVRNYFYIPDENFRNKLMSINAAWFSVIDGVHGLNIGAVSGFGGVLDVNSSSIVNLQGIEYFTSLTKLHCSDNQLRTLDVSKNVNLTDLRCSYNQLTSLDVIQNVNLVVLNCNNNQLTTLDASRSVNLRWLNCFNNQLTSLDVSQNVNLWSLYCHNNQLKTLYVGKNVILTHLDCNNNQLTTLDVSGTVNLRSLYCNNNQLQTLDVSGTVNLTWLSCYNNQLQTLDVSGAVNLTWLSCYNNQLQTLDVGKNVNLTTLLCYSNYLKSLDMRGMRLVNYLYITTAGNNGGNSNRGITSIKVHSDVATHQELKNAKNAISGLQIDTYTDASGSTTYTQAICDFDPRTGARASTARACTP</sequence>
<protein>
    <recommendedName>
        <fullName evidence="4">BIG2 domain-containing protein</fullName>
    </recommendedName>
</protein>
<dbReference type="SUPFAM" id="SSF49373">
    <property type="entry name" value="Invasin/intimin cell-adhesion fragments"/>
    <property type="match status" value="1"/>
</dbReference>
<dbReference type="InterPro" id="IPR032675">
    <property type="entry name" value="LRR_dom_sf"/>
</dbReference>
<comment type="caution">
    <text evidence="5">The sequence shown here is derived from an EMBL/GenBank/DDBJ whole genome shotgun (WGS) entry which is preliminary data.</text>
</comment>
<dbReference type="PANTHER" id="PTHR47566:SF1">
    <property type="entry name" value="PROTEIN NUD1"/>
    <property type="match status" value="1"/>
</dbReference>
<gene>
    <name evidence="5" type="ORF">CHS0354_024153</name>
</gene>
<dbReference type="Proteomes" id="UP001195483">
    <property type="component" value="Unassembled WGS sequence"/>
</dbReference>
<dbReference type="Pfam" id="PF02368">
    <property type="entry name" value="Big_2"/>
    <property type="match status" value="1"/>
</dbReference>
<dbReference type="Gene3D" id="2.60.40.1080">
    <property type="match status" value="1"/>
</dbReference>
<evidence type="ECO:0000256" key="1">
    <source>
        <dbReference type="ARBA" id="ARBA00004196"/>
    </source>
</evidence>
<reference evidence="5" key="1">
    <citation type="journal article" date="2021" name="Genome Biol. Evol.">
        <title>A High-Quality Reference Genome for a Parasitic Bivalve with Doubly Uniparental Inheritance (Bivalvia: Unionida).</title>
        <authorList>
            <person name="Smith C.H."/>
        </authorList>
    </citation>
    <scope>NUCLEOTIDE SEQUENCE</scope>
    <source>
        <strain evidence="5">CHS0354</strain>
    </source>
</reference>
<dbReference type="AlphaFoldDB" id="A0AAE0VLS3"/>
<evidence type="ECO:0000313" key="6">
    <source>
        <dbReference type="Proteomes" id="UP001195483"/>
    </source>
</evidence>
<dbReference type="InterPro" id="IPR052574">
    <property type="entry name" value="CDIRP"/>
</dbReference>
<evidence type="ECO:0000313" key="5">
    <source>
        <dbReference type="EMBL" id="KAK3582599.1"/>
    </source>
</evidence>
<evidence type="ECO:0000256" key="3">
    <source>
        <dbReference type="ARBA" id="ARBA00022737"/>
    </source>
</evidence>
<keyword evidence="6" id="KW-1185">Reference proteome</keyword>
<dbReference type="PANTHER" id="PTHR47566">
    <property type="match status" value="1"/>
</dbReference>
<dbReference type="Pfam" id="PF12799">
    <property type="entry name" value="LRR_4"/>
    <property type="match status" value="1"/>
</dbReference>
<dbReference type="EMBL" id="JAEAOA010001427">
    <property type="protein sequence ID" value="KAK3582599.1"/>
    <property type="molecule type" value="Genomic_DNA"/>
</dbReference>
<dbReference type="InterPro" id="IPR008964">
    <property type="entry name" value="Invasin/intimin_cell_adhesion"/>
</dbReference>
<dbReference type="InterPro" id="IPR042229">
    <property type="entry name" value="Listeria/Bacterioides_rpt_sf"/>
</dbReference>
<dbReference type="GO" id="GO:0035591">
    <property type="term" value="F:signaling adaptor activity"/>
    <property type="evidence" value="ECO:0007669"/>
    <property type="project" value="TreeGrafter"/>
</dbReference>
<proteinExistence type="predicted"/>
<dbReference type="InterPro" id="IPR003343">
    <property type="entry name" value="Big_2"/>
</dbReference>
<keyword evidence="2" id="KW-0433">Leucine-rich repeat</keyword>
<dbReference type="SMART" id="SM00635">
    <property type="entry name" value="BID_2"/>
    <property type="match status" value="1"/>
</dbReference>
<dbReference type="NCBIfam" id="TIGR02543">
    <property type="entry name" value="List_Bact_rpt"/>
    <property type="match status" value="9"/>
</dbReference>
<dbReference type="InterPro" id="IPR013378">
    <property type="entry name" value="InlB-like_B-rpt"/>
</dbReference>
<accession>A0AAE0VLS3</accession>
<dbReference type="SUPFAM" id="SSF52058">
    <property type="entry name" value="L domain-like"/>
    <property type="match status" value="1"/>
</dbReference>
<reference evidence="5" key="2">
    <citation type="journal article" date="2021" name="Genome Biol. Evol.">
        <title>Developing a high-quality reference genome for a parasitic bivalve with doubly uniparental inheritance (Bivalvia: Unionida).</title>
        <authorList>
            <person name="Smith C.H."/>
        </authorList>
    </citation>
    <scope>NUCLEOTIDE SEQUENCE</scope>
    <source>
        <strain evidence="5">CHS0354</strain>
        <tissue evidence="5">Mantle</tissue>
    </source>
</reference>